<protein>
    <submittedName>
        <fullName evidence="9">Succinyl-diaminopimelate desuccinylase</fullName>
    </submittedName>
</protein>
<dbReference type="NCBIfam" id="NF006401">
    <property type="entry name" value="PRK08651.1-4"/>
    <property type="match status" value="1"/>
</dbReference>
<dbReference type="SUPFAM" id="SSF53187">
    <property type="entry name" value="Zn-dependent exopeptidases"/>
    <property type="match status" value="1"/>
</dbReference>
<evidence type="ECO:0000256" key="7">
    <source>
        <dbReference type="ARBA" id="ARBA00023285"/>
    </source>
</evidence>
<dbReference type="AlphaFoldDB" id="A0A2U9IRN7"/>
<dbReference type="NCBIfam" id="TIGR01910">
    <property type="entry name" value="DapE-ArgE"/>
    <property type="match status" value="1"/>
</dbReference>
<dbReference type="InterPro" id="IPR011650">
    <property type="entry name" value="Peptidase_M20_dimer"/>
</dbReference>
<dbReference type="GeneID" id="36834090"/>
<accession>A0A2U9IRN7</accession>
<evidence type="ECO:0000256" key="5">
    <source>
        <dbReference type="ARBA" id="ARBA00022801"/>
    </source>
</evidence>
<dbReference type="InterPro" id="IPR010182">
    <property type="entry name" value="ArgE/DapE"/>
</dbReference>
<evidence type="ECO:0000256" key="2">
    <source>
        <dbReference type="ARBA" id="ARBA00001947"/>
    </source>
</evidence>
<keyword evidence="6" id="KW-0862">Zinc</keyword>
<evidence type="ECO:0000313" key="10">
    <source>
        <dbReference type="Proteomes" id="UP000247586"/>
    </source>
</evidence>
<evidence type="ECO:0000256" key="1">
    <source>
        <dbReference type="ARBA" id="ARBA00001941"/>
    </source>
</evidence>
<reference evidence="9" key="1">
    <citation type="submission" date="2018-05" db="EMBL/GenBank/DDBJ databases">
        <title>Complete Genome Sequences of Extremely Thermoacidophilic, Metal-Mobilizing Type-Strain Members of the Archaeal Family Sulfolobaceae: Acidianus brierleyi DSM-1651T, Acidianus sulfidivorans DSM-18786T, Metallosphaera hakonensis DSM-7519T, and Metallosphaera prunae DSM-10039T.</title>
        <authorList>
            <person name="Counts J.A."/>
            <person name="Kelly R.M."/>
        </authorList>
    </citation>
    <scope>NUCLEOTIDE SEQUENCE [LARGE SCALE GENOMIC DNA]</scope>
    <source>
        <strain evidence="9">HO1-1</strain>
    </source>
</reference>
<sequence length="383" mass="43355">MMKVVKMLEELVQIETVNPPGERYLEFISVAKDFFSDLAFQTQIVNIPQDFMDRNYIYSPLHKGNERAIAVMRNGSEPKLHFNFHYDVVPPGDGWVTDPFKLKVIDDRAYGRGTSDMKGALVSLYGALSNFNDLPIEIALVPDEESGGIGTRYLTEEFRARPERVIMGEPSFPNVYVGHFGIIRGMVKVFGKQVHASKAREGRNAFLEASRFALEIWKRYSNRRIELNPSFEGEPTVNLGGYVVGSTSDGVVPGSFGFSFYRSVSPINDQGPEFDRKILEDIARELGIEYEFEVKSYVPGSMTNTNSETLRRLESCVKLKINWEPRKVVTNIRYDGVFYRGADVVNFGPGEPDQAHVPNESVSLRNVEKVAEVYECVMRETRS</sequence>
<evidence type="ECO:0000256" key="6">
    <source>
        <dbReference type="ARBA" id="ARBA00022833"/>
    </source>
</evidence>
<dbReference type="GO" id="GO:0016787">
    <property type="term" value="F:hydrolase activity"/>
    <property type="evidence" value="ECO:0007669"/>
    <property type="project" value="UniProtKB-KW"/>
</dbReference>
<dbReference type="EMBL" id="CP029287">
    <property type="protein sequence ID" value="AWR98690.1"/>
    <property type="molecule type" value="Genomic_DNA"/>
</dbReference>
<dbReference type="OrthoDB" id="24854at2157"/>
<feature type="domain" description="Peptidase M20 dimerisation" evidence="8">
    <location>
        <begin position="177"/>
        <end position="286"/>
    </location>
</feature>
<comment type="cofactor">
    <cofactor evidence="1">
        <name>Co(2+)</name>
        <dbReference type="ChEBI" id="CHEBI:48828"/>
    </cofactor>
</comment>
<dbReference type="Gene3D" id="3.30.70.360">
    <property type="match status" value="1"/>
</dbReference>
<keyword evidence="10" id="KW-1185">Reference proteome</keyword>
<dbReference type="Pfam" id="PF07687">
    <property type="entry name" value="M20_dimer"/>
    <property type="match status" value="1"/>
</dbReference>
<dbReference type="KEGG" id="mhk:DFR87_02070"/>
<dbReference type="STRING" id="1293036.GCA_001315825_03157"/>
<dbReference type="InterPro" id="IPR036264">
    <property type="entry name" value="Bact_exopeptidase_dim_dom"/>
</dbReference>
<dbReference type="RefSeq" id="WP_054837496.1">
    <property type="nucleotide sequence ID" value="NZ_BBBA01000071.1"/>
</dbReference>
<dbReference type="Gene3D" id="3.40.630.10">
    <property type="entry name" value="Zn peptidases"/>
    <property type="match status" value="2"/>
</dbReference>
<gene>
    <name evidence="9" type="ORF">DFR87_02070</name>
</gene>
<dbReference type="SUPFAM" id="SSF55031">
    <property type="entry name" value="Bacterial exopeptidase dimerisation domain"/>
    <property type="match status" value="1"/>
</dbReference>
<dbReference type="Pfam" id="PF01546">
    <property type="entry name" value="Peptidase_M20"/>
    <property type="match status" value="1"/>
</dbReference>
<evidence type="ECO:0000256" key="4">
    <source>
        <dbReference type="ARBA" id="ARBA00022723"/>
    </source>
</evidence>
<dbReference type="Proteomes" id="UP000247586">
    <property type="component" value="Chromosome"/>
</dbReference>
<keyword evidence="4" id="KW-0479">Metal-binding</keyword>
<keyword evidence="7" id="KW-0170">Cobalt</keyword>
<evidence type="ECO:0000256" key="3">
    <source>
        <dbReference type="ARBA" id="ARBA00006247"/>
    </source>
</evidence>
<comment type="similarity">
    <text evidence="3">Belongs to the peptidase M20A family.</text>
</comment>
<evidence type="ECO:0000313" key="9">
    <source>
        <dbReference type="EMBL" id="AWR98690.1"/>
    </source>
</evidence>
<name>A0A2U9IRN7_9CREN</name>
<dbReference type="PANTHER" id="PTHR43808">
    <property type="entry name" value="ACETYLORNITHINE DEACETYLASE"/>
    <property type="match status" value="1"/>
</dbReference>
<dbReference type="GO" id="GO:0046872">
    <property type="term" value="F:metal ion binding"/>
    <property type="evidence" value="ECO:0007669"/>
    <property type="project" value="UniProtKB-KW"/>
</dbReference>
<dbReference type="PANTHER" id="PTHR43808:SF32">
    <property type="entry name" value="ARGE_DAPE-RELATED DEACYLASE"/>
    <property type="match status" value="1"/>
</dbReference>
<evidence type="ECO:0000259" key="8">
    <source>
        <dbReference type="Pfam" id="PF07687"/>
    </source>
</evidence>
<dbReference type="InterPro" id="IPR050072">
    <property type="entry name" value="Peptidase_M20A"/>
</dbReference>
<comment type="cofactor">
    <cofactor evidence="2">
        <name>Zn(2+)</name>
        <dbReference type="ChEBI" id="CHEBI:29105"/>
    </cofactor>
</comment>
<dbReference type="InterPro" id="IPR002933">
    <property type="entry name" value="Peptidase_M20"/>
</dbReference>
<keyword evidence="5" id="KW-0378">Hydrolase</keyword>
<organism evidence="9 10">
    <name type="scientific">Metallosphaera hakonensis JCM 8857 = DSM 7519</name>
    <dbReference type="NCBI Taxonomy" id="1293036"/>
    <lineage>
        <taxon>Archaea</taxon>
        <taxon>Thermoproteota</taxon>
        <taxon>Thermoprotei</taxon>
        <taxon>Sulfolobales</taxon>
        <taxon>Sulfolobaceae</taxon>
        <taxon>Metallosphaera</taxon>
    </lineage>
</organism>
<proteinExistence type="inferred from homology"/>